<evidence type="ECO:0000259" key="2">
    <source>
        <dbReference type="Pfam" id="PF00171"/>
    </source>
</evidence>
<dbReference type="Gene3D" id="3.40.605.10">
    <property type="entry name" value="Aldehyde Dehydrogenase, Chain A, domain 1"/>
    <property type="match status" value="1"/>
</dbReference>
<feature type="domain" description="Aldehyde dehydrogenase" evidence="2">
    <location>
        <begin position="1"/>
        <end position="78"/>
    </location>
</feature>
<accession>A0ABS9RPR7</accession>
<protein>
    <submittedName>
        <fullName evidence="3">Aldehyde dehydrogenase family protein</fullName>
    </submittedName>
</protein>
<dbReference type="InterPro" id="IPR015590">
    <property type="entry name" value="Aldehyde_DH_dom"/>
</dbReference>
<sequence>RYFAGCIRAQEGGISEIDHDTVAYHFHEPLGVVGQIIPWNFPILMAVWKLAPALAAGNCVVLKPAEQTPASIMVLMDI</sequence>
<dbReference type="Proteomes" id="UP001156141">
    <property type="component" value="Unassembled WGS sequence"/>
</dbReference>
<dbReference type="EMBL" id="JAKVQD010000376">
    <property type="protein sequence ID" value="MCH4554449.1"/>
    <property type="molecule type" value="Genomic_DNA"/>
</dbReference>
<dbReference type="InterPro" id="IPR016161">
    <property type="entry name" value="Ald_DH/histidinol_DH"/>
</dbReference>
<proteinExistence type="predicted"/>
<name>A0ABS9RPR7_9FLAO</name>
<evidence type="ECO:0000256" key="1">
    <source>
        <dbReference type="ARBA" id="ARBA00023002"/>
    </source>
</evidence>
<dbReference type="InterPro" id="IPR016162">
    <property type="entry name" value="Ald_DH_N"/>
</dbReference>
<gene>
    <name evidence="3" type="ORF">MKW35_17650</name>
</gene>
<dbReference type="PANTHER" id="PTHR43111:SF1">
    <property type="entry name" value="ALDEHYDE DEHYDROGENASE B-RELATED"/>
    <property type="match status" value="1"/>
</dbReference>
<dbReference type="Pfam" id="PF00171">
    <property type="entry name" value="Aldedh"/>
    <property type="match status" value="1"/>
</dbReference>
<dbReference type="PANTHER" id="PTHR43111">
    <property type="entry name" value="ALDEHYDE DEHYDROGENASE B-RELATED"/>
    <property type="match status" value="1"/>
</dbReference>
<reference evidence="3" key="1">
    <citation type="submission" date="2022-02" db="EMBL/GenBank/DDBJ databases">
        <title>Aestuariibaculum sp., a marine bacterium isolated from sediment in Guangxi.</title>
        <authorList>
            <person name="Ying J."/>
        </authorList>
    </citation>
    <scope>NUCLEOTIDE SEQUENCE</scope>
    <source>
        <strain evidence="3">L182</strain>
    </source>
</reference>
<evidence type="ECO:0000313" key="4">
    <source>
        <dbReference type="Proteomes" id="UP001156141"/>
    </source>
</evidence>
<evidence type="ECO:0000313" key="3">
    <source>
        <dbReference type="EMBL" id="MCH4554449.1"/>
    </source>
</evidence>
<keyword evidence="1" id="KW-0560">Oxidoreductase</keyword>
<comment type="caution">
    <text evidence="3">The sequence shown here is derived from an EMBL/GenBank/DDBJ whole genome shotgun (WGS) entry which is preliminary data.</text>
</comment>
<keyword evidence="4" id="KW-1185">Reference proteome</keyword>
<dbReference type="SUPFAM" id="SSF53720">
    <property type="entry name" value="ALDH-like"/>
    <property type="match status" value="1"/>
</dbReference>
<feature type="non-terminal residue" evidence="3">
    <location>
        <position position="1"/>
    </location>
</feature>
<organism evidence="3 4">
    <name type="scientific">Aestuariibaculum lutulentum</name>
    <dbReference type="NCBI Taxonomy" id="2920935"/>
    <lineage>
        <taxon>Bacteria</taxon>
        <taxon>Pseudomonadati</taxon>
        <taxon>Bacteroidota</taxon>
        <taxon>Flavobacteriia</taxon>
        <taxon>Flavobacteriales</taxon>
        <taxon>Flavobacteriaceae</taxon>
    </lineage>
</organism>
<feature type="non-terminal residue" evidence="3">
    <location>
        <position position="78"/>
    </location>
</feature>